<feature type="transmembrane region" description="Helical" evidence="15">
    <location>
        <begin position="260"/>
        <end position="283"/>
    </location>
</feature>
<evidence type="ECO:0000256" key="13">
    <source>
        <dbReference type="ARBA" id="ARBA00023136"/>
    </source>
</evidence>
<evidence type="ECO:0000256" key="4">
    <source>
        <dbReference type="ARBA" id="ARBA00012483"/>
    </source>
</evidence>
<feature type="transmembrane region" description="Helical" evidence="15">
    <location>
        <begin position="6"/>
        <end position="27"/>
    </location>
</feature>
<comment type="caution">
    <text evidence="17">The sequence shown here is derived from an EMBL/GenBank/DDBJ whole genome shotgun (WGS) entry which is preliminary data.</text>
</comment>
<sequence>IQSTNFVVMVTVSSLFVFSMFILLLVVPDRGLGIPDDEDVWRCSEDGPPIRFPFRFNGSQLDYKRYPYPGFIISCSEYNYQTVPEVKLPNLKAELYVQDIDYASQEIHVYNYANACLMELLLSENSSRPNFEFRYDRLKKYTSYTMLNCSSRRIDKSSEQFCGLELVPSNLEIGQYTHYYWEFSQYVECTKMYDTESIPDNIYERDYVTLTWSKPDCRSCEANRKGCRFKKDGHDEVECFDLPTVRKRGKSKAWQVINSTIFRAVLSSLVSCSIAVAATFYLYTLYKDDREQRLRIEKALEDYIALKPSRYTYADIKRITNQFKHKLGQGAYGTVFKGKLSNNIF</sequence>
<evidence type="ECO:0000259" key="16">
    <source>
        <dbReference type="Pfam" id="PF13947"/>
    </source>
</evidence>
<comment type="similarity">
    <text evidence="14">Belongs to the RING-type zinc finger family. ATL subfamily.</text>
</comment>
<reference evidence="18" key="1">
    <citation type="submission" date="2016-06" db="EMBL/GenBank/DDBJ databases">
        <title>Parallel loss of symbiosis genes in relatives of nitrogen-fixing non-legume Parasponia.</title>
        <authorList>
            <person name="Van Velzen R."/>
            <person name="Holmer R."/>
            <person name="Bu F."/>
            <person name="Rutten L."/>
            <person name="Van Zeijl A."/>
            <person name="Liu W."/>
            <person name="Santuari L."/>
            <person name="Cao Q."/>
            <person name="Sharma T."/>
            <person name="Shen D."/>
            <person name="Roswanjaya Y."/>
            <person name="Wardhani T."/>
            <person name="Kalhor M.S."/>
            <person name="Jansen J."/>
            <person name="Van den Hoogen J."/>
            <person name="Gungor B."/>
            <person name="Hartog M."/>
            <person name="Hontelez J."/>
            <person name="Verver J."/>
            <person name="Yang W.-C."/>
            <person name="Schijlen E."/>
            <person name="Repin R."/>
            <person name="Schilthuizen M."/>
            <person name="Schranz E."/>
            <person name="Heidstra R."/>
            <person name="Miyata K."/>
            <person name="Fedorova E."/>
            <person name="Kohlen W."/>
            <person name="Bisseling T."/>
            <person name="Smit S."/>
            <person name="Geurts R."/>
        </authorList>
    </citation>
    <scope>NUCLEOTIDE SEQUENCE [LARGE SCALE GENOMIC DNA]</scope>
    <source>
        <strain evidence="18">cv. WU1-14</strain>
    </source>
</reference>
<dbReference type="EC" id="2.3.2.27" evidence="4"/>
<evidence type="ECO:0000256" key="6">
    <source>
        <dbReference type="ARBA" id="ARBA00022692"/>
    </source>
</evidence>
<keyword evidence="18" id="KW-1185">Reference proteome</keyword>
<evidence type="ECO:0000256" key="1">
    <source>
        <dbReference type="ARBA" id="ARBA00000900"/>
    </source>
</evidence>
<dbReference type="GO" id="GO:0008270">
    <property type="term" value="F:zinc ion binding"/>
    <property type="evidence" value="ECO:0007669"/>
    <property type="project" value="UniProtKB-KW"/>
</dbReference>
<keyword evidence="5" id="KW-0808">Transferase</keyword>
<keyword evidence="12 15" id="KW-1133">Transmembrane helix</keyword>
<keyword evidence="7" id="KW-0479">Metal-binding</keyword>
<feature type="non-terminal residue" evidence="17">
    <location>
        <position position="1"/>
    </location>
</feature>
<dbReference type="PANTHER" id="PTHR46279:SF9">
    <property type="entry name" value="OS01G0116300 PROTEIN"/>
    <property type="match status" value="1"/>
</dbReference>
<dbReference type="OrthoDB" id="547665at2759"/>
<evidence type="ECO:0000256" key="10">
    <source>
        <dbReference type="ARBA" id="ARBA00022786"/>
    </source>
</evidence>
<evidence type="ECO:0000256" key="2">
    <source>
        <dbReference type="ARBA" id="ARBA00004167"/>
    </source>
</evidence>
<comment type="catalytic activity">
    <reaction evidence="1">
        <text>S-ubiquitinyl-[E2 ubiquitin-conjugating enzyme]-L-cysteine + [acceptor protein]-L-lysine = [E2 ubiquitin-conjugating enzyme]-L-cysteine + N(6)-ubiquitinyl-[acceptor protein]-L-lysine.</text>
        <dbReference type="EC" id="2.3.2.27"/>
    </reaction>
</comment>
<comment type="pathway">
    <text evidence="3">Protein modification; protein ubiquitination.</text>
</comment>
<keyword evidence="11" id="KW-0862">Zinc</keyword>
<evidence type="ECO:0000256" key="15">
    <source>
        <dbReference type="SAM" id="Phobius"/>
    </source>
</evidence>
<evidence type="ECO:0000256" key="8">
    <source>
        <dbReference type="ARBA" id="ARBA00022729"/>
    </source>
</evidence>
<protein>
    <recommendedName>
        <fullName evidence="4">RING-type E3 ubiquitin transferase</fullName>
        <ecNumber evidence="4">2.3.2.27</ecNumber>
    </recommendedName>
</protein>
<keyword evidence="8" id="KW-0732">Signal</keyword>
<name>A0A2P5AQI3_PARAD</name>
<evidence type="ECO:0000256" key="12">
    <source>
        <dbReference type="ARBA" id="ARBA00022989"/>
    </source>
</evidence>
<dbReference type="PANTHER" id="PTHR46279">
    <property type="entry name" value="RING/U-BOX SUPERFAMILY PROTEIN"/>
    <property type="match status" value="1"/>
</dbReference>
<feature type="non-terminal residue" evidence="17">
    <location>
        <position position="345"/>
    </location>
</feature>
<dbReference type="GO" id="GO:0016020">
    <property type="term" value="C:membrane"/>
    <property type="evidence" value="ECO:0007669"/>
    <property type="project" value="UniProtKB-SubCell"/>
</dbReference>
<evidence type="ECO:0000256" key="14">
    <source>
        <dbReference type="ARBA" id="ARBA00024209"/>
    </source>
</evidence>
<keyword evidence="17" id="KW-0430">Lectin</keyword>
<evidence type="ECO:0000256" key="3">
    <source>
        <dbReference type="ARBA" id="ARBA00004906"/>
    </source>
</evidence>
<evidence type="ECO:0000313" key="18">
    <source>
        <dbReference type="Proteomes" id="UP000237105"/>
    </source>
</evidence>
<dbReference type="InterPro" id="IPR046948">
    <property type="entry name" value="ATL20-22-like"/>
</dbReference>
<accession>A0A2P5AQI3</accession>
<dbReference type="Proteomes" id="UP000237105">
    <property type="component" value="Unassembled WGS sequence"/>
</dbReference>
<dbReference type="EMBL" id="JXTB01000487">
    <property type="protein sequence ID" value="PON38731.1"/>
    <property type="molecule type" value="Genomic_DNA"/>
</dbReference>
<dbReference type="Gene3D" id="3.30.200.20">
    <property type="entry name" value="Phosphorylase Kinase, domain 1"/>
    <property type="match status" value="1"/>
</dbReference>
<dbReference type="AlphaFoldDB" id="A0A2P5AQI3"/>
<dbReference type="GO" id="GO:0030247">
    <property type="term" value="F:polysaccharide binding"/>
    <property type="evidence" value="ECO:0007669"/>
    <property type="project" value="InterPro"/>
</dbReference>
<feature type="domain" description="Wall-associated receptor kinase galacturonan-binding" evidence="16">
    <location>
        <begin position="42"/>
        <end position="110"/>
    </location>
</feature>
<dbReference type="GO" id="GO:0061630">
    <property type="term" value="F:ubiquitin protein ligase activity"/>
    <property type="evidence" value="ECO:0007669"/>
    <property type="project" value="UniProtKB-EC"/>
</dbReference>
<gene>
    <name evidence="17" type="ORF">PanWU01x14_310550</name>
</gene>
<dbReference type="Pfam" id="PF13947">
    <property type="entry name" value="GUB_WAK_bind"/>
    <property type="match status" value="1"/>
</dbReference>
<evidence type="ECO:0000313" key="17">
    <source>
        <dbReference type="EMBL" id="PON38731.1"/>
    </source>
</evidence>
<dbReference type="InterPro" id="IPR025287">
    <property type="entry name" value="WAK_GUB"/>
</dbReference>
<organism evidence="17 18">
    <name type="scientific">Parasponia andersonii</name>
    <name type="common">Sponia andersonii</name>
    <dbReference type="NCBI Taxonomy" id="3476"/>
    <lineage>
        <taxon>Eukaryota</taxon>
        <taxon>Viridiplantae</taxon>
        <taxon>Streptophyta</taxon>
        <taxon>Embryophyta</taxon>
        <taxon>Tracheophyta</taxon>
        <taxon>Spermatophyta</taxon>
        <taxon>Magnoliopsida</taxon>
        <taxon>eudicotyledons</taxon>
        <taxon>Gunneridae</taxon>
        <taxon>Pentapetalae</taxon>
        <taxon>rosids</taxon>
        <taxon>fabids</taxon>
        <taxon>Rosales</taxon>
        <taxon>Cannabaceae</taxon>
        <taxon>Parasponia</taxon>
    </lineage>
</organism>
<evidence type="ECO:0000256" key="7">
    <source>
        <dbReference type="ARBA" id="ARBA00022723"/>
    </source>
</evidence>
<evidence type="ECO:0000256" key="11">
    <source>
        <dbReference type="ARBA" id="ARBA00022833"/>
    </source>
</evidence>
<evidence type="ECO:0000256" key="5">
    <source>
        <dbReference type="ARBA" id="ARBA00022679"/>
    </source>
</evidence>
<keyword evidence="13 15" id="KW-0472">Membrane</keyword>
<keyword evidence="10" id="KW-0833">Ubl conjugation pathway</keyword>
<keyword evidence="9" id="KW-0863">Zinc-finger</keyword>
<comment type="subcellular location">
    <subcellularLocation>
        <location evidence="2">Membrane</location>
        <topology evidence="2">Single-pass membrane protein</topology>
    </subcellularLocation>
</comment>
<dbReference type="STRING" id="3476.A0A2P5AQI3"/>
<keyword evidence="6 15" id="KW-0812">Transmembrane</keyword>
<evidence type="ECO:0000256" key="9">
    <source>
        <dbReference type="ARBA" id="ARBA00022771"/>
    </source>
</evidence>
<proteinExistence type="inferred from homology"/>